<dbReference type="InterPro" id="IPR036249">
    <property type="entry name" value="Thioredoxin-like_sf"/>
</dbReference>
<keyword evidence="4" id="KW-1185">Reference proteome</keyword>
<evidence type="ECO:0000313" key="4">
    <source>
        <dbReference type="Proteomes" id="UP001250698"/>
    </source>
</evidence>
<dbReference type="EMBL" id="JAWDJT010000001">
    <property type="protein sequence ID" value="MDU0368791.1"/>
    <property type="molecule type" value="Genomic_DNA"/>
</dbReference>
<dbReference type="CDD" id="cd02969">
    <property type="entry name" value="PRX_like1"/>
    <property type="match status" value="1"/>
</dbReference>
<dbReference type="InterPro" id="IPR000866">
    <property type="entry name" value="AhpC/TSA"/>
</dbReference>
<dbReference type="InterPro" id="IPR047262">
    <property type="entry name" value="PRX-like1"/>
</dbReference>
<organism evidence="3 4">
    <name type="scientific">Hymenobacter endophyticus</name>
    <dbReference type="NCBI Taxonomy" id="3076335"/>
    <lineage>
        <taxon>Bacteria</taxon>
        <taxon>Pseudomonadati</taxon>
        <taxon>Bacteroidota</taxon>
        <taxon>Cytophagia</taxon>
        <taxon>Cytophagales</taxon>
        <taxon>Hymenobacteraceae</taxon>
        <taxon>Hymenobacter</taxon>
    </lineage>
</organism>
<dbReference type="PANTHER" id="PTHR43640">
    <property type="entry name" value="OS07G0260300 PROTEIN"/>
    <property type="match status" value="1"/>
</dbReference>
<feature type="signal peptide" evidence="1">
    <location>
        <begin position="1"/>
        <end position="22"/>
    </location>
</feature>
<accession>A0ABU3TBQ1</accession>
<dbReference type="Gene3D" id="3.40.30.10">
    <property type="entry name" value="Glutaredoxin"/>
    <property type="match status" value="1"/>
</dbReference>
<keyword evidence="1" id="KW-0732">Signal</keyword>
<evidence type="ECO:0000259" key="2">
    <source>
        <dbReference type="PROSITE" id="PS51352"/>
    </source>
</evidence>
<evidence type="ECO:0000256" key="1">
    <source>
        <dbReference type="SAM" id="SignalP"/>
    </source>
</evidence>
<evidence type="ECO:0000313" key="3">
    <source>
        <dbReference type="EMBL" id="MDU0368791.1"/>
    </source>
</evidence>
<sequence length="208" mass="22802">MKKLLPLLAACLVLALSSFVFLRPTAEAGYQVGDKAADFKLKNVDGKLMSLADNKAAKGYIVVFTCNTCPFAQDYEQRVIDLNTKYASQGYPVVAINPNDAATVPGDSFAEMQKRAKEKKYAFPYLHDETQQVARQFGATRTPHLYVLTRQGNSFVVSYIGAIDDNSEDAKLVKTKYLENAMADIMVGKPAAVSSTKAIGCTIKWKKA</sequence>
<name>A0ABU3TBQ1_9BACT</name>
<dbReference type="SUPFAM" id="SSF52833">
    <property type="entry name" value="Thioredoxin-like"/>
    <property type="match status" value="1"/>
</dbReference>
<feature type="chain" id="PRO_5046039969" evidence="1">
    <location>
        <begin position="23"/>
        <end position="208"/>
    </location>
</feature>
<gene>
    <name evidence="3" type="ORF">ROI90_00165</name>
</gene>
<protein>
    <submittedName>
        <fullName evidence="3">Thioredoxin family protein</fullName>
    </submittedName>
</protein>
<dbReference type="PROSITE" id="PS51352">
    <property type="entry name" value="THIOREDOXIN_2"/>
    <property type="match status" value="1"/>
</dbReference>
<dbReference type="Proteomes" id="UP001250698">
    <property type="component" value="Unassembled WGS sequence"/>
</dbReference>
<comment type="caution">
    <text evidence="3">The sequence shown here is derived from an EMBL/GenBank/DDBJ whole genome shotgun (WGS) entry which is preliminary data.</text>
</comment>
<proteinExistence type="predicted"/>
<dbReference type="RefSeq" id="WP_315996315.1">
    <property type="nucleotide sequence ID" value="NZ_JAWDJT010000001.1"/>
</dbReference>
<feature type="domain" description="Thioredoxin" evidence="2">
    <location>
        <begin position="30"/>
        <end position="183"/>
    </location>
</feature>
<dbReference type="Pfam" id="PF00578">
    <property type="entry name" value="AhpC-TSA"/>
    <property type="match status" value="1"/>
</dbReference>
<reference evidence="3 4" key="1">
    <citation type="submission" date="2023-10" db="EMBL/GenBank/DDBJ databases">
        <title>Hymenobacter endophyticus sp. nov., an isolate from the leaf tissues of wheat.</title>
        <authorList>
            <person name="Dai Y."/>
        </authorList>
    </citation>
    <scope>NUCLEOTIDE SEQUENCE [LARGE SCALE GENOMIC DNA]</scope>
    <source>
        <strain evidence="3 4">ZK17L-C2</strain>
    </source>
</reference>
<dbReference type="PANTHER" id="PTHR43640:SF1">
    <property type="entry name" value="THIOREDOXIN-DEPENDENT PEROXIREDOXIN"/>
    <property type="match status" value="1"/>
</dbReference>
<dbReference type="InterPro" id="IPR013766">
    <property type="entry name" value="Thioredoxin_domain"/>
</dbReference>